<dbReference type="InterPro" id="IPR009003">
    <property type="entry name" value="Peptidase_S1_PA"/>
</dbReference>
<dbReference type="InterPro" id="IPR012985">
    <property type="entry name" value="Peptidase_S64_Ssy5"/>
</dbReference>
<reference evidence="3" key="1">
    <citation type="submission" date="2018-06" db="EMBL/GenBank/DDBJ databases">
        <authorList>
            <person name="Guldener U."/>
        </authorList>
    </citation>
    <scope>NUCLEOTIDE SEQUENCE [LARGE SCALE GENOMIC DNA]</scope>
    <source>
        <strain evidence="3">UTAD17</strain>
    </source>
</reference>
<organism evidence="2 3">
    <name type="scientific">Saccharomycodes ludwigii</name>
    <dbReference type="NCBI Taxonomy" id="36035"/>
    <lineage>
        <taxon>Eukaryota</taxon>
        <taxon>Fungi</taxon>
        <taxon>Dikarya</taxon>
        <taxon>Ascomycota</taxon>
        <taxon>Saccharomycotina</taxon>
        <taxon>Saccharomycetes</taxon>
        <taxon>Saccharomycodales</taxon>
        <taxon>Saccharomycodaceae</taxon>
        <taxon>Saccharomycodes</taxon>
    </lineage>
</organism>
<dbReference type="OrthoDB" id="4096087at2759"/>
<dbReference type="GO" id="GO:0008233">
    <property type="term" value="F:peptidase activity"/>
    <property type="evidence" value="ECO:0007669"/>
    <property type="project" value="UniProtKB-KW"/>
</dbReference>
<dbReference type="AlphaFoldDB" id="A0A376BBI5"/>
<dbReference type="SUPFAM" id="SSF50494">
    <property type="entry name" value="Trypsin-like serine proteases"/>
    <property type="match status" value="1"/>
</dbReference>
<proteinExistence type="predicted"/>
<dbReference type="Pfam" id="PF08192">
    <property type="entry name" value="Peptidase_S64"/>
    <property type="match status" value="1"/>
</dbReference>
<name>A0A376BBI5_9ASCO</name>
<protein>
    <submittedName>
        <fullName evidence="2">Related to SPS-sensor serine protease component SSY5</fullName>
    </submittedName>
</protein>
<feature type="compositionally biased region" description="Low complexity" evidence="1">
    <location>
        <begin position="14"/>
        <end position="29"/>
    </location>
</feature>
<evidence type="ECO:0000256" key="1">
    <source>
        <dbReference type="SAM" id="MobiDB-lite"/>
    </source>
</evidence>
<keyword evidence="3" id="KW-1185">Reference proteome</keyword>
<keyword evidence="2" id="KW-0378">Hydrolase</keyword>
<dbReference type="VEuPathDB" id="FungiDB:SCODWIG_03814"/>
<feature type="region of interest" description="Disordered" evidence="1">
    <location>
        <begin position="1"/>
        <end position="55"/>
    </location>
</feature>
<evidence type="ECO:0000313" key="2">
    <source>
        <dbReference type="EMBL" id="SSD62052.1"/>
    </source>
</evidence>
<keyword evidence="2" id="KW-0645">Protease</keyword>
<dbReference type="Proteomes" id="UP000262825">
    <property type="component" value="Unassembled WGS sequence"/>
</dbReference>
<accession>A0A376BBI5</accession>
<dbReference type="GO" id="GO:0006508">
    <property type="term" value="P:proteolysis"/>
    <property type="evidence" value="ECO:0007669"/>
    <property type="project" value="UniProtKB-KW"/>
</dbReference>
<feature type="compositionally biased region" description="Basic and acidic residues" evidence="1">
    <location>
        <begin position="46"/>
        <end position="55"/>
    </location>
</feature>
<sequence>MVFGLGKSKKKNNADTTSNNSNDNNSNKTHSISESESHNYDANTMDNKKQQRKDYEEHAQLKYISKYQDNEKDNDDISEEKTIASSSIFTRSKLTYGTGGSSMFSGSFRSKGSKNAKLKYNPDLSYSGMSGSNTNNSGGGSGMGLGTSLDTNIKKEHKLNNMTINEEDEEYDDSDGLYPDTVGKPLRVIAPISLNPVMEDRDIESLSHNYSSFSLHHDEDRHNNDKNLYLEGSQLHKNEKQPPLSSSPFDNLDSKETFAAHRYHHGHHDQYLSQLRRSSFEQTLTAEQVENELRILNENLVSVIDDVHQNVTNISKAVIQAIEFLKKFLPNTNSIPFKVTIAKNSSVRSIIKVVLHFVDNLLSSDVYNNSRAILIRKFTEFLMKININYTDNNSDNEDGFSDELDPDEVEYEDQLLLPCMKNFCIDHNCNWPNKEKISKIIDEIAKSDPSSISDQDGAFIAPVLRGLNRKSTILTVMFGLPNLQQEHFEMIKGLYSLFPDVHFYCVKDYIKPCSAIGGDMAQRPTSIFPQPSSTNMDPPISPQPVQYFRPPYRVPTDPYSPPIALSLSTFDSTKITGTLGGYLFPQIDPTDTKFATFADSTFAITCAHVVLAENQDYPYISVPSKVLQSSYKKTLMEEALRYAKDSLERRSFEEEAQRVESVLQEQAKNKFGQVVWGERSIVENKLSDFAIIKLNSKFQGNNYLGDDLNNLPDATLRFKNLEVIEKIMRLQSGMKVFKIGSTTNYTSGRINGSKLVFWANGKIQSSEFVIASTSNPLFATGGDSGAWILSKLGKNKLGLGVVGMLHSYDGEQKQFGLFSSICDILDRLHTITGVLWDIAPLEGNTTFSKTKK</sequence>
<dbReference type="EMBL" id="UFAJ01001092">
    <property type="protein sequence ID" value="SSD62052.1"/>
    <property type="molecule type" value="Genomic_DNA"/>
</dbReference>
<gene>
    <name evidence="2" type="ORF">SCODWIG_03814</name>
</gene>
<evidence type="ECO:0000313" key="3">
    <source>
        <dbReference type="Proteomes" id="UP000262825"/>
    </source>
</evidence>